<dbReference type="SUPFAM" id="SSF56059">
    <property type="entry name" value="Glutathione synthetase ATP-binding domain-like"/>
    <property type="match status" value="1"/>
</dbReference>
<gene>
    <name evidence="3" type="ORF">ENQ20_07755</name>
</gene>
<dbReference type="AlphaFoldDB" id="A0A7C1FSK8"/>
<sequence length="307" mass="35414">MSVKKIGLLVGREWSFPPAFIEEVNSRNANVVAEYVKLGGTKMNEPCEYAVLIDRISHEIPYYRTYMKNAMLQGAYCINNPFWWSADDKFFGASLITRMGIPSPKTIVLPMKAYPEGVVSESLRNLVYPLNWEAIVAYTGLPAILKDAWGGGWKNVYKVHTVDELIRAYDETGTLCMILQEFIEYDHFVRCICVGQTNIMPIKYDPKHRRYLVEHDHLTPELGAKVIDYARRINEVMGYDMNSIEFAIRDGVPYAIDFMNPAPDMDINSITPHYFDWAVKAMADFAIEMAYHPRPQRAEQRWARYVE</sequence>
<proteinExistence type="predicted"/>
<evidence type="ECO:0000256" key="1">
    <source>
        <dbReference type="PROSITE-ProRule" id="PRU00409"/>
    </source>
</evidence>
<keyword evidence="1" id="KW-0547">Nucleotide-binding</keyword>
<evidence type="ECO:0000313" key="3">
    <source>
        <dbReference type="EMBL" id="HDX31375.1"/>
    </source>
</evidence>
<accession>A0A7C1FSK8</accession>
<dbReference type="PROSITE" id="PS50975">
    <property type="entry name" value="ATP_GRASP"/>
    <property type="match status" value="1"/>
</dbReference>
<comment type="caution">
    <text evidence="3">The sequence shown here is derived from an EMBL/GenBank/DDBJ whole genome shotgun (WGS) entry which is preliminary data.</text>
</comment>
<organism evidence="3">
    <name type="scientific">Caldilinea aerophila</name>
    <dbReference type="NCBI Taxonomy" id="133453"/>
    <lineage>
        <taxon>Bacteria</taxon>
        <taxon>Bacillati</taxon>
        <taxon>Chloroflexota</taxon>
        <taxon>Caldilineae</taxon>
        <taxon>Caldilineales</taxon>
        <taxon>Caldilineaceae</taxon>
        <taxon>Caldilinea</taxon>
    </lineage>
</organism>
<keyword evidence="1" id="KW-0067">ATP-binding</keyword>
<dbReference type="GO" id="GO:0018169">
    <property type="term" value="F:ribosomal S6-glutamic acid ligase activity"/>
    <property type="evidence" value="ECO:0007669"/>
    <property type="project" value="TreeGrafter"/>
</dbReference>
<feature type="domain" description="ATP-grasp" evidence="2">
    <location>
        <begin position="93"/>
        <end position="291"/>
    </location>
</feature>
<evidence type="ECO:0000259" key="2">
    <source>
        <dbReference type="PROSITE" id="PS50975"/>
    </source>
</evidence>
<protein>
    <recommendedName>
        <fullName evidence="2">ATP-grasp domain-containing protein</fullName>
    </recommendedName>
</protein>
<dbReference type="GO" id="GO:0005524">
    <property type="term" value="F:ATP binding"/>
    <property type="evidence" value="ECO:0007669"/>
    <property type="project" value="UniProtKB-UniRule"/>
</dbReference>
<dbReference type="GO" id="GO:0009432">
    <property type="term" value="P:SOS response"/>
    <property type="evidence" value="ECO:0007669"/>
    <property type="project" value="TreeGrafter"/>
</dbReference>
<dbReference type="PANTHER" id="PTHR21621">
    <property type="entry name" value="RIBOSOMAL PROTEIN S6 MODIFICATION PROTEIN"/>
    <property type="match status" value="1"/>
</dbReference>
<name>A0A7C1FSK8_9CHLR</name>
<dbReference type="Gene3D" id="3.30.470.20">
    <property type="entry name" value="ATP-grasp fold, B domain"/>
    <property type="match status" value="1"/>
</dbReference>
<dbReference type="GO" id="GO:0005737">
    <property type="term" value="C:cytoplasm"/>
    <property type="evidence" value="ECO:0007669"/>
    <property type="project" value="TreeGrafter"/>
</dbReference>
<dbReference type="EMBL" id="DSMG01000083">
    <property type="protein sequence ID" value="HDX31375.1"/>
    <property type="molecule type" value="Genomic_DNA"/>
</dbReference>
<dbReference type="PANTHER" id="PTHR21621:SF0">
    <property type="entry name" value="BETA-CITRYLGLUTAMATE SYNTHASE B-RELATED"/>
    <property type="match status" value="1"/>
</dbReference>
<dbReference type="InterPro" id="IPR011761">
    <property type="entry name" value="ATP-grasp"/>
</dbReference>
<reference evidence="3" key="1">
    <citation type="journal article" date="2020" name="mSystems">
        <title>Genome- and Community-Level Interaction Insights into Carbon Utilization and Element Cycling Functions of Hydrothermarchaeota in Hydrothermal Sediment.</title>
        <authorList>
            <person name="Zhou Z."/>
            <person name="Liu Y."/>
            <person name="Xu W."/>
            <person name="Pan J."/>
            <person name="Luo Z.H."/>
            <person name="Li M."/>
        </authorList>
    </citation>
    <scope>NUCLEOTIDE SEQUENCE [LARGE SCALE GENOMIC DNA]</scope>
    <source>
        <strain evidence="3">SpSt-289</strain>
    </source>
</reference>
<dbReference type="GO" id="GO:0046872">
    <property type="term" value="F:metal ion binding"/>
    <property type="evidence" value="ECO:0007669"/>
    <property type="project" value="InterPro"/>
</dbReference>